<sequence length="278" mass="30155">MAYASLGITLVSPESLATDSGDWLKLVQQPWPEPPDGGFSEWLALNGYGYSLATLQLYWAKYKSHCYSDGVLDVELEIHKSRPDLAYTLTASYGELSDIRVDTVEHITSITVKGESSIDLESLVVGAMKASWEGSVYDLSGAQIPYPPISLAGSVLSWGGIGVVGVLRVAYTEEHEAATLTITPREPGEYLDDEIEAAYQSTAIAIWGNGNIEALEIELPSMTGNCRGGSSARINPDDPDEPEDGDCYDLYIRRHRCTGEILSEQKVKVPCPDEADGS</sequence>
<reference evidence="1 2" key="1">
    <citation type="submission" date="2016-12" db="EMBL/GenBank/DDBJ databases">
        <authorList>
            <person name="Song W.-J."/>
            <person name="Kurnit D.M."/>
        </authorList>
    </citation>
    <scope>NUCLEOTIDE SEQUENCE [LARGE SCALE GENOMIC DNA]</scope>
    <source>
        <strain evidence="1 2">DSM 18488</strain>
    </source>
</reference>
<protein>
    <submittedName>
        <fullName evidence="1">Uncharacterized protein</fullName>
    </submittedName>
</protein>
<dbReference type="AlphaFoldDB" id="A0A1M7YJP8"/>
<evidence type="ECO:0000313" key="1">
    <source>
        <dbReference type="EMBL" id="SHO52835.1"/>
    </source>
</evidence>
<evidence type="ECO:0000313" key="2">
    <source>
        <dbReference type="Proteomes" id="UP000184603"/>
    </source>
</evidence>
<keyword evidence="2" id="KW-1185">Reference proteome</keyword>
<dbReference type="EMBL" id="FRFE01000042">
    <property type="protein sequence ID" value="SHO52835.1"/>
    <property type="molecule type" value="Genomic_DNA"/>
</dbReference>
<dbReference type="RefSeq" id="WP_073616438.1">
    <property type="nucleotide sequence ID" value="NZ_FRFE01000042.1"/>
</dbReference>
<dbReference type="Proteomes" id="UP000184603">
    <property type="component" value="Unassembled WGS sequence"/>
</dbReference>
<name>A0A1M7YJP8_9BACT</name>
<accession>A0A1M7YJP8</accession>
<proteinExistence type="predicted"/>
<gene>
    <name evidence="1" type="ORF">SAMN02745220_04793</name>
</gene>
<organism evidence="1 2">
    <name type="scientific">Desulfopila aestuarii DSM 18488</name>
    <dbReference type="NCBI Taxonomy" id="1121416"/>
    <lineage>
        <taxon>Bacteria</taxon>
        <taxon>Pseudomonadati</taxon>
        <taxon>Thermodesulfobacteriota</taxon>
        <taxon>Desulfobulbia</taxon>
        <taxon>Desulfobulbales</taxon>
        <taxon>Desulfocapsaceae</taxon>
        <taxon>Desulfopila</taxon>
    </lineage>
</organism>
<dbReference type="STRING" id="1121416.SAMN02745220_04793"/>